<name>A0AAW0KW79_QUESU</name>
<evidence type="ECO:0000256" key="2">
    <source>
        <dbReference type="ARBA" id="ARBA00022884"/>
    </source>
</evidence>
<feature type="region of interest" description="Disordered" evidence="5">
    <location>
        <begin position="1541"/>
        <end position="1613"/>
    </location>
</feature>
<feature type="domain" description="RRM" evidence="7">
    <location>
        <begin position="238"/>
        <end position="311"/>
    </location>
</feature>
<proteinExistence type="predicted"/>
<dbReference type="CDD" id="cd00590">
    <property type="entry name" value="RRM_SF"/>
    <property type="match status" value="1"/>
</dbReference>
<dbReference type="Pfam" id="PF07744">
    <property type="entry name" value="SPOC"/>
    <property type="match status" value="2"/>
</dbReference>
<feature type="compositionally biased region" description="Low complexity" evidence="5">
    <location>
        <begin position="925"/>
        <end position="934"/>
    </location>
</feature>
<feature type="region of interest" description="Disordered" evidence="5">
    <location>
        <begin position="775"/>
        <end position="847"/>
    </location>
</feature>
<feature type="compositionally biased region" description="Polar residues" evidence="5">
    <location>
        <begin position="1543"/>
        <end position="1570"/>
    </location>
</feature>
<comment type="caution">
    <text evidence="8">The sequence shown here is derived from an EMBL/GenBank/DDBJ whole genome shotgun (WGS) entry which is preliminary data.</text>
</comment>
<feature type="compositionally biased region" description="Basic and acidic residues" evidence="5">
    <location>
        <begin position="179"/>
        <end position="200"/>
    </location>
</feature>
<feature type="compositionally biased region" description="Polar residues" evidence="5">
    <location>
        <begin position="1656"/>
        <end position="1670"/>
    </location>
</feature>
<evidence type="ECO:0000313" key="9">
    <source>
        <dbReference type="Proteomes" id="UP000237347"/>
    </source>
</evidence>
<dbReference type="Proteomes" id="UP000237347">
    <property type="component" value="Unassembled WGS sequence"/>
</dbReference>
<feature type="domain" description="RRM" evidence="7">
    <location>
        <begin position="107"/>
        <end position="179"/>
    </location>
</feature>
<feature type="compositionally biased region" description="Polar residues" evidence="5">
    <location>
        <begin position="1600"/>
        <end position="1613"/>
    </location>
</feature>
<dbReference type="EMBL" id="PKMF04000198">
    <property type="protein sequence ID" value="KAK7843692.1"/>
    <property type="molecule type" value="Genomic_DNA"/>
</dbReference>
<feature type="region of interest" description="Disordered" evidence="5">
    <location>
        <begin position="1080"/>
        <end position="1121"/>
    </location>
</feature>
<dbReference type="InterPro" id="IPR012921">
    <property type="entry name" value="SPOC_C"/>
</dbReference>
<evidence type="ECO:0000256" key="6">
    <source>
        <dbReference type="SAM" id="SignalP"/>
    </source>
</evidence>
<dbReference type="SUPFAM" id="SSF54928">
    <property type="entry name" value="RNA-binding domain, RBD"/>
    <property type="match status" value="2"/>
</dbReference>
<feature type="domain" description="RRM" evidence="7">
    <location>
        <begin position="1004"/>
        <end position="1077"/>
    </location>
</feature>
<feature type="region of interest" description="Disordered" evidence="5">
    <location>
        <begin position="1636"/>
        <end position="1670"/>
    </location>
</feature>
<dbReference type="GO" id="GO:0003723">
    <property type="term" value="F:RNA binding"/>
    <property type="evidence" value="ECO:0007669"/>
    <property type="project" value="UniProtKB-UniRule"/>
</dbReference>
<evidence type="ECO:0000256" key="1">
    <source>
        <dbReference type="ARBA" id="ARBA00004123"/>
    </source>
</evidence>
<dbReference type="FunFam" id="3.30.70.330:FF:000522">
    <property type="entry name" value="RNA recognition motif (RRM)-containing protein"/>
    <property type="match status" value="2"/>
</dbReference>
<feature type="compositionally biased region" description="Low complexity" evidence="5">
    <location>
        <begin position="79"/>
        <end position="102"/>
    </location>
</feature>
<evidence type="ECO:0000256" key="5">
    <source>
        <dbReference type="SAM" id="MobiDB-lite"/>
    </source>
</evidence>
<gene>
    <name evidence="8" type="primary">FPA_0</name>
    <name evidence="8" type="ORF">CFP56_012045</name>
</gene>
<organism evidence="8 9">
    <name type="scientific">Quercus suber</name>
    <name type="common">Cork oak</name>
    <dbReference type="NCBI Taxonomy" id="58331"/>
    <lineage>
        <taxon>Eukaryota</taxon>
        <taxon>Viridiplantae</taxon>
        <taxon>Streptophyta</taxon>
        <taxon>Embryophyta</taxon>
        <taxon>Tracheophyta</taxon>
        <taxon>Spermatophyta</taxon>
        <taxon>Magnoliopsida</taxon>
        <taxon>eudicotyledons</taxon>
        <taxon>Gunneridae</taxon>
        <taxon>Pentapetalae</taxon>
        <taxon>rosids</taxon>
        <taxon>fabids</taxon>
        <taxon>Fagales</taxon>
        <taxon>Fagaceae</taxon>
        <taxon>Quercus</taxon>
    </lineage>
</organism>
<feature type="compositionally biased region" description="Polar residues" evidence="5">
    <location>
        <begin position="834"/>
        <end position="847"/>
    </location>
</feature>
<dbReference type="InterPro" id="IPR000504">
    <property type="entry name" value="RRM_dom"/>
</dbReference>
<feature type="signal peptide" evidence="6">
    <location>
        <begin position="1"/>
        <end position="23"/>
    </location>
</feature>
<feature type="compositionally biased region" description="Low complexity" evidence="5">
    <location>
        <begin position="1080"/>
        <end position="1094"/>
    </location>
</feature>
<feature type="region of interest" description="Disordered" evidence="5">
    <location>
        <begin position="314"/>
        <end position="355"/>
    </location>
</feature>
<feature type="region of interest" description="Disordered" evidence="5">
    <location>
        <begin position="918"/>
        <end position="996"/>
    </location>
</feature>
<reference evidence="8 9" key="1">
    <citation type="journal article" date="2018" name="Sci. Data">
        <title>The draft genome sequence of cork oak.</title>
        <authorList>
            <person name="Ramos A.M."/>
            <person name="Usie A."/>
            <person name="Barbosa P."/>
            <person name="Barros P.M."/>
            <person name="Capote T."/>
            <person name="Chaves I."/>
            <person name="Simoes F."/>
            <person name="Abreu I."/>
            <person name="Carrasquinho I."/>
            <person name="Faro C."/>
            <person name="Guimaraes J.B."/>
            <person name="Mendonca D."/>
            <person name="Nobrega F."/>
            <person name="Rodrigues L."/>
            <person name="Saibo N.J.M."/>
            <person name="Varela M.C."/>
            <person name="Egas C."/>
            <person name="Matos J."/>
            <person name="Miguel C.M."/>
            <person name="Oliveira M.M."/>
            <person name="Ricardo C.P."/>
            <person name="Goncalves S."/>
        </authorList>
    </citation>
    <scope>NUCLEOTIDE SEQUENCE [LARGE SCALE GENOMIC DNA]</scope>
    <source>
        <strain evidence="9">cv. HL8</strain>
    </source>
</reference>
<dbReference type="PROSITE" id="PS50102">
    <property type="entry name" value="RRM"/>
    <property type="match status" value="3"/>
</dbReference>
<feature type="region of interest" description="Disordered" evidence="5">
    <location>
        <begin position="45"/>
        <end position="104"/>
    </location>
</feature>
<feature type="compositionally biased region" description="Low complexity" evidence="5">
    <location>
        <begin position="314"/>
        <end position="328"/>
    </location>
</feature>
<keyword evidence="3" id="KW-0539">Nucleus</keyword>
<feature type="region of interest" description="Disordered" evidence="5">
    <location>
        <begin position="1684"/>
        <end position="1706"/>
    </location>
</feature>
<feature type="compositionally biased region" description="Low complexity" evidence="5">
    <location>
        <begin position="1691"/>
        <end position="1700"/>
    </location>
</feature>
<feature type="region of interest" description="Disordered" evidence="5">
    <location>
        <begin position="179"/>
        <end position="210"/>
    </location>
</feature>
<dbReference type="InterPro" id="IPR012677">
    <property type="entry name" value="Nucleotide-bd_a/b_plait_sf"/>
</dbReference>
<dbReference type="Pfam" id="PF00076">
    <property type="entry name" value="RRM_1"/>
    <property type="match status" value="3"/>
</dbReference>
<evidence type="ECO:0000256" key="4">
    <source>
        <dbReference type="PROSITE-ProRule" id="PRU00176"/>
    </source>
</evidence>
<feature type="compositionally biased region" description="Basic and acidic residues" evidence="5">
    <location>
        <begin position="944"/>
        <end position="966"/>
    </location>
</feature>
<feature type="compositionally biased region" description="Polar residues" evidence="5">
    <location>
        <begin position="777"/>
        <end position="804"/>
    </location>
</feature>
<accession>A0AAW0KW79</accession>
<comment type="subcellular location">
    <subcellularLocation>
        <location evidence="1">Nucleus</location>
    </subcellularLocation>
</comment>
<dbReference type="InterPro" id="IPR035979">
    <property type="entry name" value="RBD_domain_sf"/>
</dbReference>
<evidence type="ECO:0000259" key="7">
    <source>
        <dbReference type="PROSITE" id="PS50102"/>
    </source>
</evidence>
<protein>
    <submittedName>
        <fullName evidence="8">Flowering time control protein fpa</fullName>
    </submittedName>
</protein>
<sequence length="1761" mass="196102">MVSCTYFTFFLCIFNHSLTHSQSIKPLSLLLAILVPPQIKISFKSSQNRHSHSLSGRGGGGGRDRFRRDYPSRFEGKMSSHSGSGRNLNSNSNTNSNSNNSGHPASRHLWVGNLSHSILEHELTNHFLQFGELESVAFQPGRSYAFLNFKRDDDAFAAINALQGFPVAGNPLRIEFTKADKASTASRDEDYSQRRDEQRSVSRGSPFSQREFRARQISPDPFYPDKSNLNDKSLEPSPVLWIGFPSLLKVDEMILGKAFSPFGEIEKITAFPGRSYAFVRFRSVMSACRAKETLQGKLFGNPRVHICFAKNEAGSSNSGRSSMNSSLSPHFKSNVRSGSSENFRQDRNFGSLSGDLGVRSPQFVSDMDPRDSDAYSFNRKRTLWAGGNDTSEQRRFGEVDSLGLSQDIYEHHSSPTRERHSHDYPQRFRQTSPFYDEPWDLPEDVQFFHGAKKLKTGSFPPEKDLPEHPFSDFEQEKHMFPKVFSDFPQPEAFDRSFEAVPVGYKPIPNRTMNLVVPHGERSDHWKESYENFQMGSGSLPSNPIEKNGFTPESDQSSMTEWKWEGTIAKGGTPVCRARCFPVGKVLDMMLPEFLDCTARTGLDMLSKHYYQAANAWVVFFVPETDADMGFYNEFMHYLGEKQRAAVAKLDEKTTLFLVPPSDFSQKVLKVPGKLSISGVVLRLEHPGSNFGSLHHQNEKNNTNVVPINRDSSYTKPSTPMRAIPQLAGVPNVSFSGNVVTSAPPASFSGSAHAVSGISNSYNGNRHDYPPRQGNPMLGQNFSSHHPQNSISGTRNVPSRASNSAVPVVQEHHSVLPNRMQESHYKGGISGIPLSGNSKSSIQGTQTSASMSMPIGALQPDQLAQLASSLLGQQRQSGSTPNLSMGDDFRQINTMNESDNPLRTSQRYVPQNNQVNSELSTSHFSQVQQFQQPQQRTSNAPVAPHMDKASTASRDEDYSQRRDEQRSVSRGSPFSQREFRARQISPDPFYPDKSNLNDKNLEPSPVLWIGFPSLLKVDEMILGKAFSPFGEIEKITAFPGRSYAFVRFRSVMSACRAKETLQGKLFGNPRVHICFAKNEAGSSNSGRSSMNSSLSPHFKSNVRSGSSENFRQDRNFGSLSGDLGVRSPQFVSDMDPRDSDAYSFNRKRTLWAGGNDTSEQRRFGEVDSLGLSQDIYEHHSSPARERHSHDYPQRFRQTSPFYDEPWDLPEDVQFFHGAKKLKTGSFPPEKDLPEHPFSDFEQEKHMFPKVFSDFPQPEAFDRSFEAVPVGYKPIPNRTMNLVVPHGERSDHWKESYENFQMGSGSLPSNPIEKKGFTPESDQSSMTEWKWEGTIAKGGTPVCRARCFPVGKVLDMMLPEFLDCTARTGLDMLSKHYYQAANAWVVFFVPETDADMGFYNEFMHYLGEKQRAAVAKLDEKTTLFLVPPSDFSQKVLKVPGKLSISGVVLRLEHPGSNFGSLHHQNEKNNTNVVPINRDSSYTKPSTPMRAIPQLAGVPNVSFSGNVVTSAPPASFSGSAHAVSGISNSYNGNRHDYPPRQGNPMLGQNFSSHHPQNSISGTRNVPSRASNSAVPVVQEHHSVLPNRMQESHYKGGISGIPLSGNSKSSIQGTQTSASMSMPIGALQPDQLAQLASSLLGQQRQSGSTPNLSMGDDFRQINTMNESDNPLRTSQRYVPQNNQVNSELSTSHFSQVQQFQQPQQRTSNAPVAPHMVQRELQTAAQGNQLLQNNIAQEEAEADPQKRLQATLQLAAALLQQIQQGK</sequence>
<feature type="compositionally biased region" description="Polar residues" evidence="5">
    <location>
        <begin position="890"/>
        <end position="904"/>
    </location>
</feature>
<dbReference type="PANTHER" id="PTHR23189">
    <property type="entry name" value="RNA RECOGNITION MOTIF-CONTAINING"/>
    <property type="match status" value="1"/>
</dbReference>
<dbReference type="CDD" id="cd21546">
    <property type="entry name" value="SPOC_FPA-like"/>
    <property type="match status" value="2"/>
</dbReference>
<keyword evidence="2 4" id="KW-0694">RNA-binding</keyword>
<dbReference type="Gene3D" id="3.30.70.330">
    <property type="match status" value="3"/>
</dbReference>
<dbReference type="SMART" id="SM00360">
    <property type="entry name" value="RRM"/>
    <property type="match status" value="3"/>
</dbReference>
<feature type="compositionally biased region" description="Basic and acidic residues" evidence="5">
    <location>
        <begin position="62"/>
        <end position="78"/>
    </location>
</feature>
<keyword evidence="6" id="KW-0732">Signal</keyword>
<dbReference type="GO" id="GO:0005634">
    <property type="term" value="C:nucleus"/>
    <property type="evidence" value="ECO:0007669"/>
    <property type="project" value="UniProtKB-SubCell"/>
</dbReference>
<feature type="chain" id="PRO_5043553086" evidence="6">
    <location>
        <begin position="24"/>
        <end position="1761"/>
    </location>
</feature>
<evidence type="ECO:0000256" key="3">
    <source>
        <dbReference type="ARBA" id="ARBA00023242"/>
    </source>
</evidence>
<evidence type="ECO:0000313" key="8">
    <source>
        <dbReference type="EMBL" id="KAK7843692.1"/>
    </source>
</evidence>
<feature type="region of interest" description="Disordered" evidence="5">
    <location>
        <begin position="870"/>
        <end position="904"/>
    </location>
</feature>
<keyword evidence="9" id="KW-1185">Reference proteome</keyword>